<dbReference type="EC" id="2.7.13.3" evidence="2"/>
<dbReference type="RefSeq" id="WP_160592325.1">
    <property type="nucleotide sequence ID" value="NZ_CP047895.1"/>
</dbReference>
<evidence type="ECO:0000256" key="9">
    <source>
        <dbReference type="PROSITE-ProRule" id="PRU00169"/>
    </source>
</evidence>
<keyword evidence="11" id="KW-1133">Transmembrane helix</keyword>
<dbReference type="Pfam" id="PF00512">
    <property type="entry name" value="HisKA"/>
    <property type="match status" value="1"/>
</dbReference>
<feature type="transmembrane region" description="Helical" evidence="11">
    <location>
        <begin position="201"/>
        <end position="221"/>
    </location>
</feature>
<dbReference type="Proteomes" id="UP000464468">
    <property type="component" value="Chromosome"/>
</dbReference>
<evidence type="ECO:0000256" key="11">
    <source>
        <dbReference type="SAM" id="Phobius"/>
    </source>
</evidence>
<dbReference type="PROSITE" id="PS50109">
    <property type="entry name" value="HIS_KIN"/>
    <property type="match status" value="1"/>
</dbReference>
<keyword evidence="15" id="KW-1185">Reference proteome</keyword>
<accession>A0A7Z2NVB5</accession>
<evidence type="ECO:0000256" key="8">
    <source>
        <dbReference type="ARBA" id="ARBA00023012"/>
    </source>
</evidence>
<dbReference type="GO" id="GO:0005524">
    <property type="term" value="F:ATP binding"/>
    <property type="evidence" value="ECO:0007669"/>
    <property type="project" value="UniProtKB-KW"/>
</dbReference>
<keyword evidence="10" id="KW-0175">Coiled coil</keyword>
<dbReference type="KEGG" id="schy:GVO57_05535"/>
<proteinExistence type="predicted"/>
<gene>
    <name evidence="14" type="ORF">GVO57_05535</name>
</gene>
<evidence type="ECO:0000256" key="1">
    <source>
        <dbReference type="ARBA" id="ARBA00000085"/>
    </source>
</evidence>
<dbReference type="EMBL" id="CP047895">
    <property type="protein sequence ID" value="QHL90397.1"/>
    <property type="molecule type" value="Genomic_DNA"/>
</dbReference>
<keyword evidence="5" id="KW-0547">Nucleotide-binding</keyword>
<dbReference type="SMART" id="SM00448">
    <property type="entry name" value="REC"/>
    <property type="match status" value="1"/>
</dbReference>
<dbReference type="Pfam" id="PF02518">
    <property type="entry name" value="HATPase_c"/>
    <property type="match status" value="1"/>
</dbReference>
<dbReference type="PANTHER" id="PTHR43065:SF46">
    <property type="entry name" value="C4-DICARBOXYLATE TRANSPORT SENSOR PROTEIN DCTB"/>
    <property type="match status" value="1"/>
</dbReference>
<keyword evidence="7" id="KW-0067">ATP-binding</keyword>
<feature type="transmembrane region" description="Helical" evidence="11">
    <location>
        <begin position="20"/>
        <end position="42"/>
    </location>
</feature>
<dbReference type="SMART" id="SM00387">
    <property type="entry name" value="HATPase_c"/>
    <property type="match status" value="1"/>
</dbReference>
<evidence type="ECO:0000313" key="14">
    <source>
        <dbReference type="EMBL" id="QHL90397.1"/>
    </source>
</evidence>
<dbReference type="SUPFAM" id="SSF47384">
    <property type="entry name" value="Homodimeric domain of signal transducing histidine kinase"/>
    <property type="match status" value="1"/>
</dbReference>
<keyword evidence="11" id="KW-0812">Transmembrane</keyword>
<sequence length="669" mass="71275">MADPPLPQDGDRDLTGLRRGLVAGFALLAALALVVLIGMVSTSNAERDAALRAQRHSFEVMNLARTLEATMTRSEAALGRYVVSGDAQTGRYYFDQWRRAGTLLTRLRQIVRDNPAQVKLVDRLQAIYDLRGDQLADVALRTNYNQGWNALGRYFQAGQSKSVTELADTMEAIITAERNLLIARTGAATRSVERSNRLARILSLFGAVVVMGAIILAYAAIQEMTQRRLARREADDEARRADELEAAVAARTAELRDANAALRAEAAEREAAEAQLRQVQKMDAVGQLTGGIAHDFNNMLAVVLGGLELARRRAADRPDDALRHIDNAMDGARRAAALTRRLLAFARAEPLLPEAISADTLIAGMTELLDRTLGERIRVETGFAGGDWLVWVDRQQLENALLNLAVNARDAMDGEGTVSIATSRRSLAAGEAGALPAGDHVAITVADTGCGMDPAVLERVFEPFFTTKPVGKGTGLGLSQVFGFVGQSGGEVLIDSAPGRGTTVTLLLPRHCAAAAAAPIAADTEPAAQAGTTPPARILVVEDDPRVLAATTEALAELGHHPVPCPDPEQAEALMRDHPDIRLVISDVVMPRLTGPELIARLHPRHPQVGVLFVTGYAGDAGGNDAFAGHEVLRKPFTIGALERAVGRALARGGMTRDPAGSTAQAALG</sequence>
<evidence type="ECO:0000256" key="10">
    <source>
        <dbReference type="SAM" id="Coils"/>
    </source>
</evidence>
<evidence type="ECO:0000259" key="12">
    <source>
        <dbReference type="PROSITE" id="PS50109"/>
    </source>
</evidence>
<dbReference type="SMART" id="SM00388">
    <property type="entry name" value="HisKA"/>
    <property type="match status" value="1"/>
</dbReference>
<feature type="domain" description="Response regulatory" evidence="13">
    <location>
        <begin position="537"/>
        <end position="650"/>
    </location>
</feature>
<dbReference type="Pfam" id="PF05227">
    <property type="entry name" value="CHASE3"/>
    <property type="match status" value="1"/>
</dbReference>
<dbReference type="PANTHER" id="PTHR43065">
    <property type="entry name" value="SENSOR HISTIDINE KINASE"/>
    <property type="match status" value="1"/>
</dbReference>
<dbReference type="InterPro" id="IPR005467">
    <property type="entry name" value="His_kinase_dom"/>
</dbReference>
<dbReference type="SUPFAM" id="SSF55874">
    <property type="entry name" value="ATPase domain of HSP90 chaperone/DNA topoisomerase II/histidine kinase"/>
    <property type="match status" value="1"/>
</dbReference>
<evidence type="ECO:0000256" key="5">
    <source>
        <dbReference type="ARBA" id="ARBA00022741"/>
    </source>
</evidence>
<dbReference type="InterPro" id="IPR011006">
    <property type="entry name" value="CheY-like_superfamily"/>
</dbReference>
<dbReference type="Pfam" id="PF00072">
    <property type="entry name" value="Response_reg"/>
    <property type="match status" value="1"/>
</dbReference>
<dbReference type="PRINTS" id="PR00344">
    <property type="entry name" value="BCTRLSENSOR"/>
</dbReference>
<dbReference type="InterPro" id="IPR003594">
    <property type="entry name" value="HATPase_dom"/>
</dbReference>
<dbReference type="Gene3D" id="3.40.50.2300">
    <property type="match status" value="1"/>
</dbReference>
<evidence type="ECO:0000256" key="3">
    <source>
        <dbReference type="ARBA" id="ARBA00022553"/>
    </source>
</evidence>
<evidence type="ECO:0000259" key="13">
    <source>
        <dbReference type="PROSITE" id="PS50110"/>
    </source>
</evidence>
<dbReference type="InterPro" id="IPR036097">
    <property type="entry name" value="HisK_dim/P_sf"/>
</dbReference>
<dbReference type="InterPro" id="IPR001789">
    <property type="entry name" value="Sig_transdc_resp-reg_receiver"/>
</dbReference>
<feature type="modified residue" description="4-aspartylphosphate" evidence="9">
    <location>
        <position position="587"/>
    </location>
</feature>
<name>A0A7Z2NVB5_9SPHN</name>
<dbReference type="InterPro" id="IPR004358">
    <property type="entry name" value="Sig_transdc_His_kin-like_C"/>
</dbReference>
<dbReference type="InterPro" id="IPR007891">
    <property type="entry name" value="CHASE3"/>
</dbReference>
<keyword evidence="6" id="KW-0418">Kinase</keyword>
<keyword evidence="8" id="KW-0902">Two-component regulatory system</keyword>
<dbReference type="Gene3D" id="1.10.287.130">
    <property type="match status" value="1"/>
</dbReference>
<dbReference type="InterPro" id="IPR036890">
    <property type="entry name" value="HATPase_C_sf"/>
</dbReference>
<evidence type="ECO:0000256" key="4">
    <source>
        <dbReference type="ARBA" id="ARBA00022679"/>
    </source>
</evidence>
<feature type="domain" description="Histidine kinase" evidence="12">
    <location>
        <begin position="291"/>
        <end position="512"/>
    </location>
</feature>
<dbReference type="InterPro" id="IPR003661">
    <property type="entry name" value="HisK_dim/P_dom"/>
</dbReference>
<evidence type="ECO:0000313" key="15">
    <source>
        <dbReference type="Proteomes" id="UP000464468"/>
    </source>
</evidence>
<dbReference type="PROSITE" id="PS50110">
    <property type="entry name" value="RESPONSE_REGULATORY"/>
    <property type="match status" value="1"/>
</dbReference>
<organism evidence="14 15">
    <name type="scientific">Sphingomonas changnyeongensis</name>
    <dbReference type="NCBI Taxonomy" id="2698679"/>
    <lineage>
        <taxon>Bacteria</taxon>
        <taxon>Pseudomonadati</taxon>
        <taxon>Pseudomonadota</taxon>
        <taxon>Alphaproteobacteria</taxon>
        <taxon>Sphingomonadales</taxon>
        <taxon>Sphingomonadaceae</taxon>
        <taxon>Sphingomonas</taxon>
    </lineage>
</organism>
<dbReference type="CDD" id="cd00082">
    <property type="entry name" value="HisKA"/>
    <property type="match status" value="1"/>
</dbReference>
<evidence type="ECO:0000256" key="7">
    <source>
        <dbReference type="ARBA" id="ARBA00022840"/>
    </source>
</evidence>
<dbReference type="Gene3D" id="3.30.565.10">
    <property type="entry name" value="Histidine kinase-like ATPase, C-terminal domain"/>
    <property type="match status" value="1"/>
</dbReference>
<comment type="catalytic activity">
    <reaction evidence="1">
        <text>ATP + protein L-histidine = ADP + protein N-phospho-L-histidine.</text>
        <dbReference type="EC" id="2.7.13.3"/>
    </reaction>
</comment>
<protein>
    <recommendedName>
        <fullName evidence="2">histidine kinase</fullName>
        <ecNumber evidence="2">2.7.13.3</ecNumber>
    </recommendedName>
</protein>
<dbReference type="AlphaFoldDB" id="A0A7Z2NVB5"/>
<dbReference type="SUPFAM" id="SSF52172">
    <property type="entry name" value="CheY-like"/>
    <property type="match status" value="1"/>
</dbReference>
<evidence type="ECO:0000256" key="6">
    <source>
        <dbReference type="ARBA" id="ARBA00022777"/>
    </source>
</evidence>
<evidence type="ECO:0000256" key="2">
    <source>
        <dbReference type="ARBA" id="ARBA00012438"/>
    </source>
</evidence>
<dbReference type="GO" id="GO:0000155">
    <property type="term" value="F:phosphorelay sensor kinase activity"/>
    <property type="evidence" value="ECO:0007669"/>
    <property type="project" value="InterPro"/>
</dbReference>
<feature type="coiled-coil region" evidence="10">
    <location>
        <begin position="227"/>
        <end position="282"/>
    </location>
</feature>
<keyword evidence="11" id="KW-0472">Membrane</keyword>
<keyword evidence="3 9" id="KW-0597">Phosphoprotein</keyword>
<reference evidence="14 15" key="1">
    <citation type="submission" date="2020-01" db="EMBL/GenBank/DDBJ databases">
        <title>Sphingomonas sp. C33 whole genome sequece.</title>
        <authorList>
            <person name="Park C."/>
        </authorList>
    </citation>
    <scope>NUCLEOTIDE SEQUENCE [LARGE SCALE GENOMIC DNA]</scope>
    <source>
        <strain evidence="14 15">C33</strain>
    </source>
</reference>
<keyword evidence="4" id="KW-0808">Transferase</keyword>